<evidence type="ECO:0000313" key="3">
    <source>
        <dbReference type="Proteomes" id="UP000287876"/>
    </source>
</evidence>
<dbReference type="EMBL" id="MK279849">
    <property type="protein sequence ID" value="AZS07580.1"/>
    <property type="molecule type" value="Genomic_DNA"/>
</dbReference>
<organism evidence="2 3">
    <name type="scientific">Mycobacterium phage Duke13</name>
    <dbReference type="NCBI Taxonomy" id="2499038"/>
    <lineage>
        <taxon>Viruses</taxon>
        <taxon>Duplodnaviria</taxon>
        <taxon>Heunggongvirae</taxon>
        <taxon>Uroviricota</taxon>
        <taxon>Caudoviricetes</taxon>
        <taxon>Omegavirus</taxon>
        <taxon>Omegavirus baka</taxon>
    </lineage>
</organism>
<keyword evidence="1" id="KW-1133">Transmembrane helix</keyword>
<protein>
    <submittedName>
        <fullName evidence="2">Uncharacterized protein</fullName>
    </submittedName>
</protein>
<keyword evidence="1" id="KW-0812">Transmembrane</keyword>
<proteinExistence type="predicted"/>
<keyword evidence="1" id="KW-0472">Membrane</keyword>
<accession>A0A3S9UB91</accession>
<feature type="transmembrane region" description="Helical" evidence="1">
    <location>
        <begin position="12"/>
        <end position="35"/>
    </location>
</feature>
<evidence type="ECO:0000313" key="2">
    <source>
        <dbReference type="EMBL" id="AZS07580.1"/>
    </source>
</evidence>
<name>A0A3S9UB91_9CAUD</name>
<evidence type="ECO:0000256" key="1">
    <source>
        <dbReference type="SAM" id="Phobius"/>
    </source>
</evidence>
<gene>
    <name evidence="2" type="primary">45</name>
    <name evidence="2" type="ORF">PBI_DUKE13_45</name>
</gene>
<reference evidence="2 3" key="1">
    <citation type="submission" date="2018-12" db="EMBL/GenBank/DDBJ databases">
        <authorList>
            <person name="Betsko A.J."/>
            <person name="Stoner T.H."/>
            <person name="Garlena R.A."/>
            <person name="Russell D.A."/>
            <person name="Pope W.H."/>
            <person name="Jacobs-Sera D."/>
            <person name="Hatfull G.F."/>
        </authorList>
    </citation>
    <scope>NUCLEOTIDE SEQUENCE [LARGE SCALE GENOMIC DNA]</scope>
</reference>
<dbReference type="Proteomes" id="UP000287876">
    <property type="component" value="Segment"/>
</dbReference>
<sequence length="43" mass="4379">MTSPASDTGRLVLRAGTALVGAAILCGLALVYAMADQDTIHYA</sequence>